<dbReference type="GO" id="GO:0000166">
    <property type="term" value="F:nucleotide binding"/>
    <property type="evidence" value="ECO:0007669"/>
    <property type="project" value="InterPro"/>
</dbReference>
<evidence type="ECO:0000256" key="6">
    <source>
        <dbReference type="ARBA" id="ARBA00022932"/>
    </source>
</evidence>
<evidence type="ECO:0000256" key="3">
    <source>
        <dbReference type="ARBA" id="ARBA00022679"/>
    </source>
</evidence>
<evidence type="ECO:0000256" key="1">
    <source>
        <dbReference type="ARBA" id="ARBA00005755"/>
    </source>
</evidence>
<keyword evidence="9" id="KW-0479">Metal-binding</keyword>
<evidence type="ECO:0000256" key="9">
    <source>
        <dbReference type="PROSITE-ProRule" id="PRU00042"/>
    </source>
</evidence>
<dbReference type="GO" id="GO:0008270">
    <property type="term" value="F:zinc ion binding"/>
    <property type="evidence" value="ECO:0007669"/>
    <property type="project" value="UniProtKB-KW"/>
</dbReference>
<evidence type="ECO:0000313" key="12">
    <source>
        <dbReference type="Proteomes" id="UP000507470"/>
    </source>
</evidence>
<dbReference type="SUPFAM" id="SSF56672">
    <property type="entry name" value="DNA/RNA polymerases"/>
    <property type="match status" value="1"/>
</dbReference>
<dbReference type="InterPro" id="IPR013087">
    <property type="entry name" value="Znf_C2H2_type"/>
</dbReference>
<proteinExistence type="inferred from homology"/>
<sequence>MESKVHVSKHHRHSKQHEMYECHICGKKFGRKYNLERHLLRHKDDELFQCNECGVLFSRKDNLQRHLEQVHNYQAGRGLKRKVTSEKGATRKRRMTKKDKPDRFYDLRVVSEREPKFRTKSTTYKVTFKELEVRGLPQILKTLQLLFQSLIKDMTEFMKTDDLIRMSIQCPELDFPITIPFMKVAQLSAETMLREIERVLQLYEQFVLDSSLEIEITHVDMPKGSGRKSCKFVDIGRFLKDKKCIIQIQNNDELCCARALVTAKANIDKHPKWESIRKGCKIQQDMAIELHEKANIPLKACDLEDIKQFQRAMNDCQIHVVSNEHFNGIIFQGPEAEKKIYLYHHNEHYDVIRSMPAFLNRSYYCNICQKGYQHKEEHKCNNICTSCHKIHEVENKERIYCKDCNRYFQGDVCFQLHAKKTSQGRSTCTSYYRCKECGQSINRKMHKKEHQCGEDDLVQCEQGYERSDDSLKCKNCKKSRCGVYEHKPNLCVVHKVCSDCFEHNVNSSSRCDTCGKHEIIFSGPNTNDEFCQWLFSGENNGATILCHNFKGYDSFPILSYLYKNGILPKIIPSGAKNMSVEVPACNIRMIDSLNFLPSALSKLPKMFGLDELQKGYFPHLFNRQENQSVVLEHLPDIKYYNPDGMKVDDRELFLEWYAANAHKKFDFKLELLKYCQSDVDILRRCCLKFRQLFMAMTTKDSNKDGIDPFEKCITIASACNLVFRKNFLRPETIGIIPAQGYNPEEKHSIKALKWLRYVSKSKGIHTQHARNGGEKKIGDYRVDGYHKNDNGEEIVFEYHGCFWHGCSKCYSKQTVNTVNKMTMADLHQRTLEKKSQIENQGYKYISKWECEFDKEIIENIDIKTFVDSVNYVTPLEPRNAFSGGRTEAFNLYHEAKDDEQIRYYDVTSLYPFINKTGKVVLGHPTIITENFDDISKTCTELQQTTTCLHTKNERAITGTWVTDELKKAKEKGYIVEQIYEVWHFNDVEQYDPKSKSGGIFTEYINTFLKMKQEASGWPSWCITEKHRQKYIQDYFEKEGIQLDYKKIEKNPGLRSLAKLMLNSFWGKFGQRTNLPQVEYVSDPSVYFDMLTSDQQEVTCVNFVTDEMIEMRWRNKEEFLETSGRTNVVIAAYTTAQARLKLYSYLDKLGDRVLYADTDSVIFTAKQGEWEPPLGDYLGELTDEVPANNITHFVTGGPKNYAYKLQKPYSDGNQTVCKVRGITLNYKNALSINFDAVKDMVTTSEKKTITVVDEHKIIKIQKVVGLLLANRAKDYRIVFDKRVIVSDYKTLPYGY</sequence>
<keyword evidence="5" id="KW-0235">DNA replication</keyword>
<evidence type="ECO:0000313" key="11">
    <source>
        <dbReference type="EMBL" id="CAC5375852.1"/>
    </source>
</evidence>
<evidence type="ECO:0000256" key="4">
    <source>
        <dbReference type="ARBA" id="ARBA00022695"/>
    </source>
</evidence>
<dbReference type="Gene3D" id="3.30.420.10">
    <property type="entry name" value="Ribonuclease H-like superfamily/Ribonuclease H"/>
    <property type="match status" value="1"/>
</dbReference>
<dbReference type="GO" id="GO:0003887">
    <property type="term" value="F:DNA-directed DNA polymerase activity"/>
    <property type="evidence" value="ECO:0007669"/>
    <property type="project" value="UniProtKB-KW"/>
</dbReference>
<evidence type="ECO:0000256" key="5">
    <source>
        <dbReference type="ARBA" id="ARBA00022705"/>
    </source>
</evidence>
<dbReference type="PANTHER" id="PTHR33568:SF3">
    <property type="entry name" value="DNA-DIRECTED DNA POLYMERASE"/>
    <property type="match status" value="1"/>
</dbReference>
<dbReference type="InterPro" id="IPR036397">
    <property type="entry name" value="RNaseH_sf"/>
</dbReference>
<evidence type="ECO:0000256" key="7">
    <source>
        <dbReference type="ARBA" id="ARBA00023125"/>
    </source>
</evidence>
<evidence type="ECO:0000256" key="2">
    <source>
        <dbReference type="ARBA" id="ARBA00012417"/>
    </source>
</evidence>
<dbReference type="Gene3D" id="3.40.960.10">
    <property type="entry name" value="VSR Endonuclease"/>
    <property type="match status" value="1"/>
</dbReference>
<keyword evidence="3" id="KW-0808">Transferase</keyword>
<gene>
    <name evidence="11" type="ORF">MCOR_12710</name>
</gene>
<dbReference type="InterPro" id="IPR004868">
    <property type="entry name" value="DNA-dir_DNA_pol_B_mt/vir"/>
</dbReference>
<dbReference type="Gene3D" id="1.10.287.690">
    <property type="entry name" value="Helix hairpin bin"/>
    <property type="match status" value="1"/>
</dbReference>
<keyword evidence="6" id="KW-0239">DNA-directed DNA polymerase</keyword>
<dbReference type="PROSITE" id="PS50157">
    <property type="entry name" value="ZINC_FINGER_C2H2_2"/>
    <property type="match status" value="2"/>
</dbReference>
<feature type="domain" description="C2H2-type" evidence="10">
    <location>
        <begin position="20"/>
        <end position="47"/>
    </location>
</feature>
<dbReference type="SMART" id="SM00355">
    <property type="entry name" value="ZnF_C2H2"/>
    <property type="match status" value="3"/>
</dbReference>
<dbReference type="Proteomes" id="UP000507470">
    <property type="component" value="Unassembled WGS sequence"/>
</dbReference>
<comment type="catalytic activity">
    <reaction evidence="8">
        <text>DNA(n) + a 2'-deoxyribonucleoside 5'-triphosphate = DNA(n+1) + diphosphate</text>
        <dbReference type="Rhea" id="RHEA:22508"/>
        <dbReference type="Rhea" id="RHEA-COMP:17339"/>
        <dbReference type="Rhea" id="RHEA-COMP:17340"/>
        <dbReference type="ChEBI" id="CHEBI:33019"/>
        <dbReference type="ChEBI" id="CHEBI:61560"/>
        <dbReference type="ChEBI" id="CHEBI:173112"/>
        <dbReference type="EC" id="2.7.7.7"/>
    </reaction>
</comment>
<keyword evidence="7" id="KW-0238">DNA-binding</keyword>
<protein>
    <recommendedName>
        <fullName evidence="2">DNA-directed DNA polymerase</fullName>
        <ecNumber evidence="2">2.7.7.7</ecNumber>
    </recommendedName>
</protein>
<dbReference type="SUPFAM" id="SSF57667">
    <property type="entry name" value="beta-beta-alpha zinc fingers"/>
    <property type="match status" value="1"/>
</dbReference>
<keyword evidence="12" id="KW-1185">Reference proteome</keyword>
<dbReference type="Pfam" id="PF00096">
    <property type="entry name" value="zf-C2H2"/>
    <property type="match status" value="2"/>
</dbReference>
<dbReference type="EMBL" id="CACVKT020002165">
    <property type="protein sequence ID" value="CAC5375852.1"/>
    <property type="molecule type" value="Genomic_DNA"/>
</dbReference>
<dbReference type="Pfam" id="PF03175">
    <property type="entry name" value="DNA_pol_B_2"/>
    <property type="match status" value="3"/>
</dbReference>
<dbReference type="SUPFAM" id="SSF53098">
    <property type="entry name" value="Ribonuclease H-like"/>
    <property type="match status" value="1"/>
</dbReference>
<dbReference type="InterPro" id="IPR036236">
    <property type="entry name" value="Znf_C2H2_sf"/>
</dbReference>
<organism evidence="11 12">
    <name type="scientific">Mytilus coruscus</name>
    <name type="common">Sea mussel</name>
    <dbReference type="NCBI Taxonomy" id="42192"/>
    <lineage>
        <taxon>Eukaryota</taxon>
        <taxon>Metazoa</taxon>
        <taxon>Spiralia</taxon>
        <taxon>Lophotrochozoa</taxon>
        <taxon>Mollusca</taxon>
        <taxon>Bivalvia</taxon>
        <taxon>Autobranchia</taxon>
        <taxon>Pteriomorphia</taxon>
        <taxon>Mytilida</taxon>
        <taxon>Mytiloidea</taxon>
        <taxon>Mytilidae</taxon>
        <taxon>Mytilinae</taxon>
        <taxon>Mytilus</taxon>
    </lineage>
</organism>
<reference evidence="11 12" key="1">
    <citation type="submission" date="2020-06" db="EMBL/GenBank/DDBJ databases">
        <authorList>
            <person name="Li R."/>
            <person name="Bekaert M."/>
        </authorList>
    </citation>
    <scope>NUCLEOTIDE SEQUENCE [LARGE SCALE GENOMIC DNA]</scope>
    <source>
        <strain evidence="12">wild</strain>
    </source>
</reference>
<dbReference type="EC" id="2.7.7.7" evidence="2"/>
<evidence type="ECO:0000256" key="8">
    <source>
        <dbReference type="ARBA" id="ARBA00049244"/>
    </source>
</evidence>
<dbReference type="GO" id="GO:0006260">
    <property type="term" value="P:DNA replication"/>
    <property type="evidence" value="ECO:0007669"/>
    <property type="project" value="UniProtKB-KW"/>
</dbReference>
<dbReference type="Gene3D" id="3.30.160.60">
    <property type="entry name" value="Classic Zinc Finger"/>
    <property type="match status" value="2"/>
</dbReference>
<dbReference type="PROSITE" id="PS00028">
    <property type="entry name" value="ZINC_FINGER_C2H2_1"/>
    <property type="match status" value="2"/>
</dbReference>
<keyword evidence="9" id="KW-0863">Zinc-finger</keyword>
<dbReference type="PANTHER" id="PTHR33568">
    <property type="entry name" value="DNA POLYMERASE"/>
    <property type="match status" value="1"/>
</dbReference>
<keyword evidence="9" id="KW-0862">Zinc</keyword>
<evidence type="ECO:0000259" key="10">
    <source>
        <dbReference type="PROSITE" id="PS50157"/>
    </source>
</evidence>
<dbReference type="InterPro" id="IPR023211">
    <property type="entry name" value="DNA_pol_palm_dom_sf"/>
</dbReference>
<keyword evidence="4" id="KW-0548">Nucleotidyltransferase</keyword>
<name>A0A6J8AXQ6_MYTCO</name>
<dbReference type="OrthoDB" id="6116393at2759"/>
<dbReference type="InterPro" id="IPR043502">
    <property type="entry name" value="DNA/RNA_pol_sf"/>
</dbReference>
<dbReference type="InterPro" id="IPR012337">
    <property type="entry name" value="RNaseH-like_sf"/>
</dbReference>
<dbReference type="GO" id="GO:0003677">
    <property type="term" value="F:DNA binding"/>
    <property type="evidence" value="ECO:0007669"/>
    <property type="project" value="UniProtKB-KW"/>
</dbReference>
<feature type="domain" description="C2H2-type" evidence="10">
    <location>
        <begin position="48"/>
        <end position="76"/>
    </location>
</feature>
<dbReference type="Gene3D" id="3.90.1600.10">
    <property type="entry name" value="Palm domain of DNA polymerase"/>
    <property type="match status" value="1"/>
</dbReference>
<accession>A0A6J8AXQ6</accession>
<comment type="similarity">
    <text evidence="1">Belongs to the DNA polymerase type-B family.</text>
</comment>